<dbReference type="Ensembl" id="ENSOTST00005173626.1">
    <property type="protein sequence ID" value="ENSOTSP00005154154.1"/>
    <property type="gene ID" value="ENSOTSG00005051096.1"/>
</dbReference>
<sequence length="165" mass="18309">MPGERYLPECRVSTVKFGGGIMVWGCFSWFRLCPLVPVKGNLNATEYNDILDDSVLPTLWQQFVEGPFLFQHDNVPCTKRGPYRNGLSRLVWKNLTGLHKALTSTSSNTFGVNWNIDCEPGLNRPMEASPHSNVPTSSGKPSQKSVGCYSSKRGTNSILMALILE</sequence>
<dbReference type="Ensembl" id="ENSOTST00005196029.1">
    <property type="protein sequence ID" value="ENSOTSP00005146246.1"/>
    <property type="gene ID" value="ENSOTSG00005051096.1"/>
</dbReference>
<dbReference type="Ensembl" id="ENSOTST00005196576.1">
    <property type="protein sequence ID" value="ENSOTSP00005119505.1"/>
    <property type="gene ID" value="ENSOTSG00005051096.1"/>
</dbReference>
<dbReference type="Ensembl" id="ENSOTST00005170480.1">
    <property type="protein sequence ID" value="ENSOTSP00005111918.1"/>
    <property type="gene ID" value="ENSOTSG00005051096.1"/>
</dbReference>
<dbReference type="Ensembl" id="ENSOTST00005123276.1">
    <property type="protein sequence ID" value="ENSOTSP00005157615.1"/>
    <property type="gene ID" value="ENSOTSG00005051096.1"/>
</dbReference>
<evidence type="ECO:0000313" key="3">
    <source>
        <dbReference type="Proteomes" id="UP000694402"/>
    </source>
</evidence>
<proteinExistence type="predicted"/>
<dbReference type="GO" id="GO:0003676">
    <property type="term" value="F:nucleic acid binding"/>
    <property type="evidence" value="ECO:0007669"/>
    <property type="project" value="InterPro"/>
</dbReference>
<dbReference type="GeneTree" id="ENSGT00970000196811"/>
<evidence type="ECO:0000256" key="1">
    <source>
        <dbReference type="SAM" id="MobiDB-lite"/>
    </source>
</evidence>
<name>A0AAZ3R1D8_ONCTS</name>
<feature type="region of interest" description="Disordered" evidence="1">
    <location>
        <begin position="125"/>
        <end position="149"/>
    </location>
</feature>
<reference evidence="3" key="1">
    <citation type="journal article" date="2018" name="PLoS ONE">
        <title>Chinook salmon (Oncorhynchus tshawytscha) genome and transcriptome.</title>
        <authorList>
            <person name="Christensen K.A."/>
            <person name="Leong J.S."/>
            <person name="Sakhrani D."/>
            <person name="Biagi C.A."/>
            <person name="Minkley D.R."/>
            <person name="Withler R.E."/>
            <person name="Rondeau E.B."/>
            <person name="Koop B.F."/>
            <person name="Devlin R.H."/>
        </authorList>
    </citation>
    <scope>NUCLEOTIDE SEQUENCE [LARGE SCALE GENOMIC DNA]</scope>
</reference>
<gene>
    <name evidence="2" type="primary">UBE2V2</name>
</gene>
<dbReference type="Proteomes" id="UP000694402">
    <property type="component" value="Unassembled WGS sequence"/>
</dbReference>
<accession>A0AAZ3R1D8</accession>
<dbReference type="Ensembl" id="ENSOTST00005130900.1">
    <property type="protein sequence ID" value="ENSOTSP00005106696.1"/>
    <property type="gene ID" value="ENSOTSG00005051096.1"/>
</dbReference>
<dbReference type="InterPro" id="IPR036397">
    <property type="entry name" value="RNaseH_sf"/>
</dbReference>
<dbReference type="Ensembl" id="ENSOTST00005174421.1">
    <property type="protein sequence ID" value="ENSOTSP00005156175.1"/>
    <property type="gene ID" value="ENSOTSG00005051096.1"/>
</dbReference>
<dbReference type="AlphaFoldDB" id="A0AAZ3R1D8"/>
<dbReference type="Ensembl" id="ENSOTST00005172525.1">
    <property type="protein sequence ID" value="ENSOTSP00005114863.1"/>
    <property type="gene ID" value="ENSOTSG00005051096.1"/>
</dbReference>
<reference evidence="2" key="2">
    <citation type="submission" date="2025-05" db="UniProtKB">
        <authorList>
            <consortium name="Ensembl"/>
        </authorList>
    </citation>
    <scope>IDENTIFICATION</scope>
</reference>
<dbReference type="Gene3D" id="3.30.420.10">
    <property type="entry name" value="Ribonuclease H-like superfamily/Ribonuclease H"/>
    <property type="match status" value="1"/>
</dbReference>
<organism evidence="2 3">
    <name type="scientific">Oncorhynchus tshawytscha</name>
    <name type="common">Chinook salmon</name>
    <name type="synonym">Salmo tshawytscha</name>
    <dbReference type="NCBI Taxonomy" id="74940"/>
    <lineage>
        <taxon>Eukaryota</taxon>
        <taxon>Metazoa</taxon>
        <taxon>Chordata</taxon>
        <taxon>Craniata</taxon>
        <taxon>Vertebrata</taxon>
        <taxon>Euteleostomi</taxon>
        <taxon>Actinopterygii</taxon>
        <taxon>Neopterygii</taxon>
        <taxon>Teleostei</taxon>
        <taxon>Protacanthopterygii</taxon>
        <taxon>Salmoniformes</taxon>
        <taxon>Salmonidae</taxon>
        <taxon>Salmoninae</taxon>
        <taxon>Oncorhynchus</taxon>
    </lineage>
</organism>
<dbReference type="Ensembl" id="ENSOTST00005177094.1">
    <property type="protein sequence ID" value="ENSOTSP00005134205.1"/>
    <property type="gene ID" value="ENSOTSG00005051096.1"/>
</dbReference>
<keyword evidence="3" id="KW-1185">Reference proteome</keyword>
<protein>
    <submittedName>
        <fullName evidence="2">Uncharacterized protein</fullName>
    </submittedName>
</protein>
<dbReference type="Ensembl" id="ENSOTST00005129967.1">
    <property type="protein sequence ID" value="ENSOTSP00005156886.1"/>
    <property type="gene ID" value="ENSOTSG00005051096.1"/>
</dbReference>
<feature type="compositionally biased region" description="Polar residues" evidence="1">
    <location>
        <begin position="130"/>
        <end position="145"/>
    </location>
</feature>
<evidence type="ECO:0000313" key="2">
    <source>
        <dbReference type="Ensembl" id="ENSOTSP00005134205.1"/>
    </source>
</evidence>